<dbReference type="PATRIC" id="fig|1550024.3.peg.4218"/>
<dbReference type="AlphaFoldDB" id="A0A0D8IVS2"/>
<dbReference type="CDD" id="cd05265">
    <property type="entry name" value="SDR_a1"/>
    <property type="match status" value="1"/>
</dbReference>
<dbReference type="Pfam" id="PF01370">
    <property type="entry name" value="Epimerase"/>
    <property type="match status" value="1"/>
</dbReference>
<evidence type="ECO:0000313" key="2">
    <source>
        <dbReference type="EMBL" id="KJF38386.1"/>
    </source>
</evidence>
<comment type="caution">
    <text evidence="2">The sequence shown here is derived from an EMBL/GenBank/DDBJ whole genome shotgun (WGS) entry which is preliminary data.</text>
</comment>
<organism evidence="2 4">
    <name type="scientific">Ruthenibacterium lactatiformans</name>
    <dbReference type="NCBI Taxonomy" id="1550024"/>
    <lineage>
        <taxon>Bacteria</taxon>
        <taxon>Bacillati</taxon>
        <taxon>Bacillota</taxon>
        <taxon>Clostridia</taxon>
        <taxon>Eubacteriales</taxon>
        <taxon>Oscillospiraceae</taxon>
        <taxon>Ruthenibacterium</taxon>
    </lineage>
</organism>
<dbReference type="PANTHER" id="PTHR43245">
    <property type="entry name" value="BIFUNCTIONAL POLYMYXIN RESISTANCE PROTEIN ARNA"/>
    <property type="match status" value="1"/>
</dbReference>
<reference evidence="2" key="1">
    <citation type="submission" date="2015-02" db="EMBL/GenBank/DDBJ databases">
        <title>A novel member of the family Ruminococcaceae isolated from human feces.</title>
        <authorList>
            <person name="Shkoporov A.N."/>
            <person name="Chaplin A.V."/>
            <person name="Motuzova O.V."/>
            <person name="Kafarskaia L.I."/>
            <person name="Khokhlova E.V."/>
            <person name="Efimov B.A."/>
        </authorList>
    </citation>
    <scope>NUCLEOTIDE SEQUENCE [LARGE SCALE GENOMIC DNA]</scope>
    <source>
        <strain evidence="2">585-1</strain>
    </source>
</reference>
<dbReference type="Proteomes" id="UP000053433">
    <property type="component" value="Unassembled WGS sequence"/>
</dbReference>
<evidence type="ECO:0000313" key="5">
    <source>
        <dbReference type="Proteomes" id="UP000053433"/>
    </source>
</evidence>
<dbReference type="SUPFAM" id="SSF51735">
    <property type="entry name" value="NAD(P)-binding Rossmann-fold domains"/>
    <property type="match status" value="1"/>
</dbReference>
<dbReference type="RefSeq" id="WP_050006607.1">
    <property type="nucleotide sequence ID" value="NZ_JAXVED010000031.1"/>
</dbReference>
<keyword evidence="4" id="KW-1185">Reference proteome</keyword>
<dbReference type="InterPro" id="IPR036291">
    <property type="entry name" value="NAD(P)-bd_dom_sf"/>
</dbReference>
<sequence length="345" mass="36985">MKALFIGGTGVISTAVGALALARGWELTLLNRGTNAARAPRGARVLTADIHDEAAVKAALGDERFDVAVDFIAFTEEDVQRDVRLFAGRAAQYIFISSASAYQKPVAALPITESTPLANPYWQYSRDKIACENFLMERYREEGFPVTIVRPSHTYCGGKAVVALHGARGCWQTLARIRAGKPVIIPGDGTSLWTATHADDFAVGFVGLMGNPHALGTAVHITTDEGMTWNQIYAVLASAMGAPLCAAYVASKFLAVCGRAAGYDFEGPLLGDKAANVRFDNTKIKRLVPDFAPRVSMAQGIRGAVEYLLAHPELQTPDPEFDTWCDRVLAAQSAAKAVFDGAHLA</sequence>
<dbReference type="EMBL" id="JXXK01000046">
    <property type="protein sequence ID" value="KJF38386.1"/>
    <property type="molecule type" value="Genomic_DNA"/>
</dbReference>
<evidence type="ECO:0000259" key="1">
    <source>
        <dbReference type="Pfam" id="PF01370"/>
    </source>
</evidence>
<accession>A0A0W7TM06</accession>
<reference evidence="3 5" key="2">
    <citation type="submission" date="2015-10" db="EMBL/GenBank/DDBJ databases">
        <title>A novel member of the family Ruminococcaceae isolated from human faeces.</title>
        <authorList>
            <person name="Shkoporov A.N."/>
            <person name="Chaplin A.V."/>
            <person name="Motuzova O.V."/>
            <person name="Kafarskaia L.I."/>
            <person name="Efimov B.A."/>
        </authorList>
    </citation>
    <scope>NUCLEOTIDE SEQUENCE [LARGE SCALE GENOMIC DNA]</scope>
    <source>
        <strain evidence="3 5">668</strain>
    </source>
</reference>
<accession>A0A0D8IVS2</accession>
<dbReference type="InterPro" id="IPR001509">
    <property type="entry name" value="Epimerase_deHydtase"/>
</dbReference>
<dbReference type="EMBL" id="LMUA01000039">
    <property type="protein sequence ID" value="KUE74859.1"/>
    <property type="molecule type" value="Genomic_DNA"/>
</dbReference>
<proteinExistence type="predicted"/>
<evidence type="ECO:0000313" key="3">
    <source>
        <dbReference type="EMBL" id="KUE74859.1"/>
    </source>
</evidence>
<feature type="domain" description="NAD-dependent epimerase/dehydratase" evidence="1">
    <location>
        <begin position="4"/>
        <end position="214"/>
    </location>
</feature>
<dbReference type="InterPro" id="IPR050177">
    <property type="entry name" value="Lipid_A_modif_metabolic_enz"/>
</dbReference>
<name>A0A0D8IVS2_9FIRM</name>
<gene>
    <name evidence="3" type="ORF">ASJ35_16980</name>
    <name evidence="2" type="ORF">TQ39_18405</name>
</gene>
<dbReference type="Gene3D" id="3.40.50.720">
    <property type="entry name" value="NAD(P)-binding Rossmann-like Domain"/>
    <property type="match status" value="1"/>
</dbReference>
<dbReference type="Proteomes" id="UP000032483">
    <property type="component" value="Unassembled WGS sequence"/>
</dbReference>
<evidence type="ECO:0000313" key="4">
    <source>
        <dbReference type="Proteomes" id="UP000032483"/>
    </source>
</evidence>
<protein>
    <submittedName>
        <fullName evidence="2">NAD-dependent dehydratase</fullName>
    </submittedName>
</protein>